<name>A0A0F9KX92_9ZZZZ</name>
<dbReference type="AlphaFoldDB" id="A0A0F9KX92"/>
<dbReference type="EMBL" id="LAZR01007178">
    <property type="protein sequence ID" value="KKM86934.1"/>
    <property type="molecule type" value="Genomic_DNA"/>
</dbReference>
<organism evidence="1">
    <name type="scientific">marine sediment metagenome</name>
    <dbReference type="NCBI Taxonomy" id="412755"/>
    <lineage>
        <taxon>unclassified sequences</taxon>
        <taxon>metagenomes</taxon>
        <taxon>ecological metagenomes</taxon>
    </lineage>
</organism>
<protein>
    <submittedName>
        <fullName evidence="1">Uncharacterized protein</fullName>
    </submittedName>
</protein>
<gene>
    <name evidence="1" type="ORF">LCGC14_1273950</name>
</gene>
<evidence type="ECO:0000313" key="1">
    <source>
        <dbReference type="EMBL" id="KKM86934.1"/>
    </source>
</evidence>
<reference evidence="1" key="1">
    <citation type="journal article" date="2015" name="Nature">
        <title>Complex archaea that bridge the gap between prokaryotes and eukaryotes.</title>
        <authorList>
            <person name="Spang A."/>
            <person name="Saw J.H."/>
            <person name="Jorgensen S.L."/>
            <person name="Zaremba-Niedzwiedzka K."/>
            <person name="Martijn J."/>
            <person name="Lind A.E."/>
            <person name="van Eijk R."/>
            <person name="Schleper C."/>
            <person name="Guy L."/>
            <person name="Ettema T.J."/>
        </authorList>
    </citation>
    <scope>NUCLEOTIDE SEQUENCE</scope>
</reference>
<proteinExistence type="predicted"/>
<sequence length="63" mass="6959">MSTEAEIKRWVREERAQLLLEEQAACTHKQSGSLALGAGDAVVCDACRKEIAFDPSCRRPPKT</sequence>
<comment type="caution">
    <text evidence="1">The sequence shown here is derived from an EMBL/GenBank/DDBJ whole genome shotgun (WGS) entry which is preliminary data.</text>
</comment>
<accession>A0A0F9KX92</accession>